<keyword evidence="2" id="KW-1185">Reference proteome</keyword>
<gene>
    <name evidence="1" type="ORF">ZBT109_2325</name>
</gene>
<accession>A0A348HHF5</accession>
<sequence length="100" mass="9967">MVAIWFGSDPLSFSGCAAPLSPTSAGDLPSAIALSCSTIRLRVVSLESMSAMALYDSRSSAVKDVVAAAAWGADAVAATALGTTAHSIVHSPTSSSPIVT</sequence>
<evidence type="ECO:0000313" key="2">
    <source>
        <dbReference type="Proteomes" id="UP000267342"/>
    </source>
</evidence>
<dbReference type="Proteomes" id="UP000267342">
    <property type="component" value="Chromosome"/>
</dbReference>
<reference evidence="1 2" key="1">
    <citation type="submission" date="2018-09" db="EMBL/GenBank/DDBJ databases">
        <title>Zymobacter palmae IAM14233 (=T109) whole genome analysis.</title>
        <authorList>
            <person name="Yanase H."/>
        </authorList>
    </citation>
    <scope>NUCLEOTIDE SEQUENCE [LARGE SCALE GENOMIC DNA]</scope>
    <source>
        <strain evidence="1 2">IAM14233</strain>
    </source>
</reference>
<evidence type="ECO:0000313" key="1">
    <source>
        <dbReference type="EMBL" id="BBG31057.1"/>
    </source>
</evidence>
<proteinExistence type="predicted"/>
<dbReference type="AlphaFoldDB" id="A0A348HHF5"/>
<name>A0A348HHF5_9GAMM</name>
<protein>
    <submittedName>
        <fullName evidence="1">Thiamine pyrophosphate-requiring enzymes</fullName>
    </submittedName>
</protein>
<dbReference type="KEGG" id="zpl:ZBT109_2325"/>
<organism evidence="1 2">
    <name type="scientific">Zymobacter palmae</name>
    <dbReference type="NCBI Taxonomy" id="33074"/>
    <lineage>
        <taxon>Bacteria</taxon>
        <taxon>Pseudomonadati</taxon>
        <taxon>Pseudomonadota</taxon>
        <taxon>Gammaproteobacteria</taxon>
        <taxon>Oceanospirillales</taxon>
        <taxon>Halomonadaceae</taxon>
        <taxon>Zymobacter group</taxon>
        <taxon>Zymobacter</taxon>
    </lineage>
</organism>
<dbReference type="EMBL" id="AP018933">
    <property type="protein sequence ID" value="BBG31057.1"/>
    <property type="molecule type" value="Genomic_DNA"/>
</dbReference>